<comment type="function">
    <text evidence="6">The GINS complex plays an essential role in the initiation of DNA replication.</text>
</comment>
<comment type="subcellular location">
    <subcellularLocation>
        <location evidence="1 6">Nucleus</location>
    </subcellularLocation>
</comment>
<evidence type="ECO:0000256" key="6">
    <source>
        <dbReference type="RuleBase" id="RU367161"/>
    </source>
</evidence>
<organism evidence="9 10">
    <name type="scientific">Aquatica leii</name>
    <dbReference type="NCBI Taxonomy" id="1421715"/>
    <lineage>
        <taxon>Eukaryota</taxon>
        <taxon>Metazoa</taxon>
        <taxon>Ecdysozoa</taxon>
        <taxon>Arthropoda</taxon>
        <taxon>Hexapoda</taxon>
        <taxon>Insecta</taxon>
        <taxon>Pterygota</taxon>
        <taxon>Neoptera</taxon>
        <taxon>Endopterygota</taxon>
        <taxon>Coleoptera</taxon>
        <taxon>Polyphaga</taxon>
        <taxon>Elateriformia</taxon>
        <taxon>Elateroidea</taxon>
        <taxon>Lampyridae</taxon>
        <taxon>Luciolinae</taxon>
        <taxon>Aquatica</taxon>
    </lineage>
</organism>
<comment type="subunit">
    <text evidence="6">Component of the GINS complex.</text>
</comment>
<dbReference type="PANTHER" id="PTHR22768">
    <property type="entry name" value="DNA REPLICATION COMPLEX GINS PROTEIN PSF3"/>
    <property type="match status" value="1"/>
</dbReference>
<evidence type="ECO:0000256" key="5">
    <source>
        <dbReference type="ARBA" id="ARBA00045258"/>
    </source>
</evidence>
<dbReference type="CDD" id="cd11713">
    <property type="entry name" value="GINS_A_psf3"/>
    <property type="match status" value="1"/>
</dbReference>
<dbReference type="Proteomes" id="UP001353858">
    <property type="component" value="Unassembled WGS sequence"/>
</dbReference>
<dbReference type="SUPFAM" id="SSF160059">
    <property type="entry name" value="PriA/YqbF domain"/>
    <property type="match status" value="1"/>
</dbReference>
<comment type="function">
    <text evidence="5">Required for correct functioning of the GINS complex, a complex that plays an essential role in the initiation of DNA replication, and progression of DNA replication forks. GINS complex is a core component of CDC45-MCM-GINS (CMG) helicase, the molecular machine that unwinds template DNA during replication, and around which the replisome is built.</text>
</comment>
<dbReference type="GO" id="GO:0000811">
    <property type="term" value="C:GINS complex"/>
    <property type="evidence" value="ECO:0007669"/>
    <property type="project" value="UniProtKB-UniRule"/>
</dbReference>
<dbReference type="InterPro" id="IPR038437">
    <property type="entry name" value="GINS_Psf3_sf"/>
</dbReference>
<reference evidence="10" key="1">
    <citation type="submission" date="2023-01" db="EMBL/GenBank/DDBJ databases">
        <title>Key to firefly adult light organ development and bioluminescence: homeobox transcription factors regulate luciferase expression and transportation to peroxisome.</title>
        <authorList>
            <person name="Fu X."/>
        </authorList>
    </citation>
    <scope>NUCLEOTIDE SEQUENCE [LARGE SCALE GENOMIC DNA]</scope>
</reference>
<sequence>MSLSQSYKPNYFSIEDILVTQERVPCKFLINVPKLGKLNPATEDLDIKPGTILELPMWLAEPISSGRQPLISIDLPRSYKETHREILKADAVAVDLHKFGINFYELGLYVKHLDPTGEVLKVLLHTFQSRFRLLMDLTENVGSDPTVQNRLDMLERMLFKSGHAARMRLDTWLRKSDLPMEAAAMVVNHKKRKRIDLEDLFKK</sequence>
<dbReference type="Pfam" id="PF22466">
    <property type="entry name" value="PSF3_N"/>
    <property type="match status" value="1"/>
</dbReference>
<evidence type="ECO:0000256" key="4">
    <source>
        <dbReference type="ARBA" id="ARBA00023242"/>
    </source>
</evidence>
<evidence type="ECO:0000256" key="1">
    <source>
        <dbReference type="ARBA" id="ARBA00004123"/>
    </source>
</evidence>
<comment type="similarity">
    <text evidence="2 6">Belongs to the GINS3/PSF3 family.</text>
</comment>
<accession>A0AAN7SJ24</accession>
<evidence type="ECO:0000313" key="10">
    <source>
        <dbReference type="Proteomes" id="UP001353858"/>
    </source>
</evidence>
<dbReference type="SUPFAM" id="SSF158573">
    <property type="entry name" value="GINS helical bundle-like"/>
    <property type="match status" value="1"/>
</dbReference>
<dbReference type="InterPro" id="IPR010492">
    <property type="entry name" value="GINS_Psf3"/>
</dbReference>
<proteinExistence type="inferred from homology"/>
<dbReference type="EMBL" id="JARPUR010000001">
    <property type="protein sequence ID" value="KAK4883892.1"/>
    <property type="molecule type" value="Genomic_DNA"/>
</dbReference>
<evidence type="ECO:0000313" key="9">
    <source>
        <dbReference type="EMBL" id="KAK4883892.1"/>
    </source>
</evidence>
<dbReference type="InterPro" id="IPR036224">
    <property type="entry name" value="GINS_bundle-like_dom_sf"/>
</dbReference>
<keyword evidence="4 6" id="KW-0539">Nucleus</keyword>
<keyword evidence="10" id="KW-1185">Reference proteome</keyword>
<gene>
    <name evidence="9" type="ORF">RN001_000163</name>
</gene>
<dbReference type="InterPro" id="IPR021151">
    <property type="entry name" value="GINS_A"/>
</dbReference>
<feature type="domain" description="DNA replication complex GINS protein PSF3 N-terminal" evidence="8">
    <location>
        <begin position="12"/>
        <end position="61"/>
    </location>
</feature>
<evidence type="ECO:0000259" key="8">
    <source>
        <dbReference type="Pfam" id="PF22466"/>
    </source>
</evidence>
<dbReference type="GO" id="GO:1902975">
    <property type="term" value="P:mitotic DNA replication initiation"/>
    <property type="evidence" value="ECO:0007669"/>
    <property type="project" value="TreeGrafter"/>
</dbReference>
<evidence type="ECO:0000256" key="3">
    <source>
        <dbReference type="ARBA" id="ARBA00022705"/>
    </source>
</evidence>
<keyword evidence="3 6" id="KW-0235">DNA replication</keyword>
<comment type="caution">
    <text evidence="9">The sequence shown here is derived from an EMBL/GenBank/DDBJ whole genome shotgun (WGS) entry which is preliminary data.</text>
</comment>
<evidence type="ECO:0000259" key="7">
    <source>
        <dbReference type="Pfam" id="PF05916"/>
    </source>
</evidence>
<dbReference type="InterPro" id="IPR055221">
    <property type="entry name" value="PSF3_N"/>
</dbReference>
<feature type="domain" description="GINS subunit" evidence="7">
    <location>
        <begin position="81"/>
        <end position="173"/>
    </location>
</feature>
<dbReference type="AlphaFoldDB" id="A0AAN7SJ24"/>
<dbReference type="Pfam" id="PF05916">
    <property type="entry name" value="Sld5"/>
    <property type="match status" value="1"/>
</dbReference>
<protein>
    <recommendedName>
        <fullName evidence="6">DNA replication complex GINS protein PSF3</fullName>
    </recommendedName>
</protein>
<name>A0AAN7SJ24_9COLE</name>
<dbReference type="Gene3D" id="1.20.58.2050">
    <property type="match status" value="1"/>
</dbReference>
<dbReference type="CDD" id="cd21693">
    <property type="entry name" value="GINS_B_Psf3"/>
    <property type="match status" value="1"/>
</dbReference>
<dbReference type="PANTHER" id="PTHR22768:SF0">
    <property type="entry name" value="DNA REPLICATION COMPLEX GINS PROTEIN PSF3"/>
    <property type="match status" value="1"/>
</dbReference>
<evidence type="ECO:0000256" key="2">
    <source>
        <dbReference type="ARBA" id="ARBA00006343"/>
    </source>
</evidence>